<accession>A0A1R2C854</accession>
<protein>
    <recommendedName>
        <fullName evidence="4">Enkurin domain-containing protein</fullName>
    </recommendedName>
</protein>
<proteinExistence type="predicted"/>
<feature type="compositionally biased region" description="Basic and acidic residues" evidence="1">
    <location>
        <begin position="285"/>
        <end position="297"/>
    </location>
</feature>
<organism evidence="2 3">
    <name type="scientific">Stentor coeruleus</name>
    <dbReference type="NCBI Taxonomy" id="5963"/>
    <lineage>
        <taxon>Eukaryota</taxon>
        <taxon>Sar</taxon>
        <taxon>Alveolata</taxon>
        <taxon>Ciliophora</taxon>
        <taxon>Postciliodesmatophora</taxon>
        <taxon>Heterotrichea</taxon>
        <taxon>Heterotrichida</taxon>
        <taxon>Stentoridae</taxon>
        <taxon>Stentor</taxon>
    </lineage>
</organism>
<keyword evidence="3" id="KW-1185">Reference proteome</keyword>
<feature type="region of interest" description="Disordered" evidence="1">
    <location>
        <begin position="236"/>
        <end position="258"/>
    </location>
</feature>
<reference evidence="2 3" key="1">
    <citation type="submission" date="2016-11" db="EMBL/GenBank/DDBJ databases">
        <title>The macronuclear genome of Stentor coeruleus: a giant cell with tiny introns.</title>
        <authorList>
            <person name="Slabodnick M."/>
            <person name="Ruby J.G."/>
            <person name="Reiff S.B."/>
            <person name="Swart E.C."/>
            <person name="Gosai S."/>
            <person name="Prabakaran S."/>
            <person name="Witkowska E."/>
            <person name="Larue G.E."/>
            <person name="Fisher S."/>
            <person name="Freeman R.M."/>
            <person name="Gunawardena J."/>
            <person name="Chu W."/>
            <person name="Stover N.A."/>
            <person name="Gregory B.D."/>
            <person name="Nowacki M."/>
            <person name="Derisi J."/>
            <person name="Roy S.W."/>
            <person name="Marshall W.F."/>
            <person name="Sood P."/>
        </authorList>
    </citation>
    <scope>NUCLEOTIDE SEQUENCE [LARGE SCALE GENOMIC DNA]</scope>
    <source>
        <strain evidence="2">WM001</strain>
    </source>
</reference>
<feature type="region of interest" description="Disordered" evidence="1">
    <location>
        <begin position="285"/>
        <end position="318"/>
    </location>
</feature>
<feature type="compositionally biased region" description="Basic and acidic residues" evidence="1">
    <location>
        <begin position="236"/>
        <end position="252"/>
    </location>
</feature>
<evidence type="ECO:0008006" key="4">
    <source>
        <dbReference type="Google" id="ProtNLM"/>
    </source>
</evidence>
<evidence type="ECO:0000256" key="1">
    <source>
        <dbReference type="SAM" id="MobiDB-lite"/>
    </source>
</evidence>
<feature type="compositionally biased region" description="Basic and acidic residues" evidence="1">
    <location>
        <begin position="306"/>
        <end position="318"/>
    </location>
</feature>
<feature type="region of interest" description="Disordered" evidence="1">
    <location>
        <begin position="31"/>
        <end position="75"/>
    </location>
</feature>
<evidence type="ECO:0000313" key="3">
    <source>
        <dbReference type="Proteomes" id="UP000187209"/>
    </source>
</evidence>
<dbReference type="EMBL" id="MPUH01000246">
    <property type="protein sequence ID" value="OMJ85125.1"/>
    <property type="molecule type" value="Genomic_DNA"/>
</dbReference>
<feature type="compositionally biased region" description="Polar residues" evidence="1">
    <location>
        <begin position="40"/>
        <end position="50"/>
    </location>
</feature>
<sequence>MSKEQELDMKSQLSKHINSKLFKRYLDKEASRVGEISPSGRMSYQYSERMSPSRGRRENTYSSDDEQPSLNRTSLSRSISYRDRYLRSRESSPLLYRHKSPEKNIFASPESRFGSRIIDEDLPRKELFTRNTRDNINSRGYFQTYSPDNVILRQYEDKESKLKDEMILIKEKYERILANKNQEIKRLQKNIDNMKIHTSTLQQKLEGLEENDRKFFKTKEKMIVIENELARVKDKNKRLESENQELRDKNTRETAQQIRETEFLRRKIEDLTNEISNKSLNFSRSENRLERYEKPRNDSTYNHPYGEPKRENSDNYDGRRRVYNGYEQRPDPITWQTRDSTTYYKPPYENHNSLETKLMSLHMDKKRLEDEAAKIPPHGRRVAQIKRQQEIELELEIINSSISTIRNKLRQSSII</sequence>
<comment type="caution">
    <text evidence="2">The sequence shown here is derived from an EMBL/GenBank/DDBJ whole genome shotgun (WGS) entry which is preliminary data.</text>
</comment>
<dbReference type="OrthoDB" id="313604at2759"/>
<name>A0A1R2C854_9CILI</name>
<evidence type="ECO:0000313" key="2">
    <source>
        <dbReference type="EMBL" id="OMJ85125.1"/>
    </source>
</evidence>
<gene>
    <name evidence="2" type="ORF">SteCoe_13590</name>
</gene>
<dbReference type="Proteomes" id="UP000187209">
    <property type="component" value="Unassembled WGS sequence"/>
</dbReference>
<dbReference type="AlphaFoldDB" id="A0A1R2C854"/>